<keyword evidence="2" id="KW-1133">Transmembrane helix</keyword>
<dbReference type="KEGG" id="tad:TRIADDRAFT_51746"/>
<evidence type="ECO:0008006" key="5">
    <source>
        <dbReference type="Google" id="ProtNLM"/>
    </source>
</evidence>
<name>B3RKS4_TRIAD</name>
<dbReference type="STRING" id="10228.B3RKS4"/>
<dbReference type="RefSeq" id="XP_002108631.1">
    <property type="nucleotide sequence ID" value="XM_002108595.1"/>
</dbReference>
<dbReference type="InParanoid" id="B3RKS4"/>
<evidence type="ECO:0000256" key="1">
    <source>
        <dbReference type="ARBA" id="ARBA00010236"/>
    </source>
</evidence>
<sequence length="274" mass="31884">MGYRVSGRVHSFKSSSSYITPSERRCIWFLILLLILTLVVLPMFIIILTVQTATGKCSYYLSYYNRQVPVTALVSPPGCGNDWVSYMVQEISGYHVGNVYDHTGASAIAVEANYMNLIGPVDRAIVIIRDPYECMRVSYEKQHLPDVRFRLHYLEHSDKWRKHATSAILLWKKLYMNYLAFRGPILFVNHSNLKSNLKYEMHRLAKFLKISADNRKFSCVARSYKIRKYKRMPAPLSFNPYKLLKPEVHHLVNTSKITIMKLINQRCHDKNSNK</sequence>
<gene>
    <name evidence="3" type="ORF">TRIADDRAFT_51746</name>
</gene>
<keyword evidence="2" id="KW-0812">Transmembrane</keyword>
<accession>B3RKS4</accession>
<dbReference type="InterPro" id="IPR051589">
    <property type="entry name" value="Sialate-O-sulfotransferase"/>
</dbReference>
<evidence type="ECO:0000313" key="3">
    <source>
        <dbReference type="EMBL" id="EDV29429.1"/>
    </source>
</evidence>
<evidence type="ECO:0000256" key="2">
    <source>
        <dbReference type="SAM" id="Phobius"/>
    </source>
</evidence>
<keyword evidence="4" id="KW-1185">Reference proteome</keyword>
<dbReference type="Gene3D" id="3.40.50.300">
    <property type="entry name" value="P-loop containing nucleotide triphosphate hydrolases"/>
    <property type="match status" value="1"/>
</dbReference>
<dbReference type="Proteomes" id="UP000009022">
    <property type="component" value="Unassembled WGS sequence"/>
</dbReference>
<dbReference type="OrthoDB" id="5985073at2759"/>
<dbReference type="PANTHER" id="PTHR45964:SF5">
    <property type="entry name" value="WSCD FAMILY MEMBER CG9164"/>
    <property type="match status" value="1"/>
</dbReference>
<evidence type="ECO:0000313" key="4">
    <source>
        <dbReference type="Proteomes" id="UP000009022"/>
    </source>
</evidence>
<dbReference type="SUPFAM" id="SSF52540">
    <property type="entry name" value="P-loop containing nucleoside triphosphate hydrolases"/>
    <property type="match status" value="1"/>
</dbReference>
<keyword evidence="2" id="KW-0472">Membrane</keyword>
<dbReference type="HOGENOM" id="CLU_967495_0_0_1"/>
<dbReference type="GeneID" id="6749845"/>
<dbReference type="AlphaFoldDB" id="B3RKS4"/>
<dbReference type="EMBL" id="DS985241">
    <property type="protein sequence ID" value="EDV29429.1"/>
    <property type="molecule type" value="Genomic_DNA"/>
</dbReference>
<dbReference type="CTD" id="6749845"/>
<dbReference type="eggNOG" id="KOG4157">
    <property type="taxonomic scope" value="Eukaryota"/>
</dbReference>
<reference evidence="3 4" key="1">
    <citation type="journal article" date="2008" name="Nature">
        <title>The Trichoplax genome and the nature of placozoans.</title>
        <authorList>
            <person name="Srivastava M."/>
            <person name="Begovic E."/>
            <person name="Chapman J."/>
            <person name="Putnam N.H."/>
            <person name="Hellsten U."/>
            <person name="Kawashima T."/>
            <person name="Kuo A."/>
            <person name="Mitros T."/>
            <person name="Salamov A."/>
            <person name="Carpenter M.L."/>
            <person name="Signorovitch A.Y."/>
            <person name="Moreno M.A."/>
            <person name="Kamm K."/>
            <person name="Grimwood J."/>
            <person name="Schmutz J."/>
            <person name="Shapiro H."/>
            <person name="Grigoriev I.V."/>
            <person name="Buss L.W."/>
            <person name="Schierwater B."/>
            <person name="Dellaporta S.L."/>
            <person name="Rokhsar D.S."/>
        </authorList>
    </citation>
    <scope>NUCLEOTIDE SEQUENCE [LARGE SCALE GENOMIC DNA]</scope>
    <source>
        <strain evidence="3 4">Grell-BS-1999</strain>
    </source>
</reference>
<dbReference type="PANTHER" id="PTHR45964">
    <property type="entry name" value="WSCD FAMILY MEMBER CG9164"/>
    <property type="match status" value="1"/>
</dbReference>
<dbReference type="InterPro" id="IPR027417">
    <property type="entry name" value="P-loop_NTPase"/>
</dbReference>
<proteinExistence type="inferred from homology"/>
<feature type="transmembrane region" description="Helical" evidence="2">
    <location>
        <begin position="26"/>
        <end position="48"/>
    </location>
</feature>
<protein>
    <recommendedName>
        <fullName evidence="5">Sulfotransferase domain-containing protein</fullName>
    </recommendedName>
</protein>
<dbReference type="PhylomeDB" id="B3RKS4"/>
<organism evidence="3 4">
    <name type="scientific">Trichoplax adhaerens</name>
    <name type="common">Trichoplax reptans</name>
    <dbReference type="NCBI Taxonomy" id="10228"/>
    <lineage>
        <taxon>Eukaryota</taxon>
        <taxon>Metazoa</taxon>
        <taxon>Placozoa</taxon>
        <taxon>Uniplacotomia</taxon>
        <taxon>Trichoplacea</taxon>
        <taxon>Trichoplacidae</taxon>
        <taxon>Trichoplax</taxon>
    </lineage>
</organism>
<comment type="similarity">
    <text evidence="1">Belongs to the WSCD family.</text>
</comment>